<proteinExistence type="predicted"/>
<organism evidence="1">
    <name type="scientific">hydrothermal vent metagenome</name>
    <dbReference type="NCBI Taxonomy" id="652676"/>
    <lineage>
        <taxon>unclassified sequences</taxon>
        <taxon>metagenomes</taxon>
        <taxon>ecological metagenomes</taxon>
    </lineage>
</organism>
<protein>
    <submittedName>
        <fullName evidence="1">Uncharacterized protein</fullName>
    </submittedName>
</protein>
<dbReference type="AlphaFoldDB" id="A0A3B0TZ91"/>
<name>A0A3B0TZ91_9ZZZZ</name>
<reference evidence="1" key="1">
    <citation type="submission" date="2018-06" db="EMBL/GenBank/DDBJ databases">
        <authorList>
            <person name="Zhirakovskaya E."/>
        </authorList>
    </citation>
    <scope>NUCLEOTIDE SEQUENCE</scope>
</reference>
<gene>
    <name evidence="1" type="ORF">MNBD_ALPHA09-1891</name>
</gene>
<sequence length="122" mass="12631">MSGTTSGVVFSRSGDDTNMRIFRGKTLNFEIIWGGSAPIDITGYQASLQARDAAGDLMLDLSTGNGGIVIDGPTGKLSFTAAPAITDQVIKAGRYEVEMTTAGGDVYRVISGGISPVAEVVQ</sequence>
<accession>A0A3B0TZ91</accession>
<evidence type="ECO:0000313" key="1">
    <source>
        <dbReference type="EMBL" id="VAW12426.1"/>
    </source>
</evidence>
<dbReference type="EMBL" id="UOEM01000044">
    <property type="protein sequence ID" value="VAW12426.1"/>
    <property type="molecule type" value="Genomic_DNA"/>
</dbReference>